<evidence type="ECO:0000313" key="5">
    <source>
        <dbReference type="Proteomes" id="UP001160390"/>
    </source>
</evidence>
<proteinExistence type="predicted"/>
<comment type="caution">
    <text evidence="4">The sequence shown here is derived from an EMBL/GenBank/DDBJ whole genome shotgun (WGS) entry which is preliminary data.</text>
</comment>
<dbReference type="Pfam" id="PF00023">
    <property type="entry name" value="Ank"/>
    <property type="match status" value="1"/>
</dbReference>
<feature type="repeat" description="ANK" evidence="3">
    <location>
        <begin position="234"/>
        <end position="266"/>
    </location>
</feature>
<evidence type="ECO:0000256" key="2">
    <source>
        <dbReference type="ARBA" id="ARBA00023043"/>
    </source>
</evidence>
<dbReference type="Gene3D" id="3.40.50.300">
    <property type="entry name" value="P-loop containing nucleotide triphosphate hydrolases"/>
    <property type="match status" value="1"/>
</dbReference>
<dbReference type="Gene3D" id="1.25.40.20">
    <property type="entry name" value="Ankyrin repeat-containing domain"/>
    <property type="match status" value="1"/>
</dbReference>
<gene>
    <name evidence="4" type="ORF">CCHLO57077_00009504</name>
</gene>
<dbReference type="SMART" id="SM00248">
    <property type="entry name" value="ANK"/>
    <property type="match status" value="4"/>
</dbReference>
<protein>
    <submittedName>
        <fullName evidence="4">Uncharacterized protein</fullName>
    </submittedName>
</protein>
<evidence type="ECO:0000256" key="1">
    <source>
        <dbReference type="ARBA" id="ARBA00022737"/>
    </source>
</evidence>
<accession>A0AA35VHT1</accession>
<dbReference type="InterPro" id="IPR036770">
    <property type="entry name" value="Ankyrin_rpt-contain_sf"/>
</dbReference>
<evidence type="ECO:0000256" key="3">
    <source>
        <dbReference type="PROSITE-ProRule" id="PRU00023"/>
    </source>
</evidence>
<dbReference type="GO" id="GO:0005525">
    <property type="term" value="F:GTP binding"/>
    <property type="evidence" value="ECO:0007669"/>
    <property type="project" value="InterPro"/>
</dbReference>
<dbReference type="PROSITE" id="PS50297">
    <property type="entry name" value="ANK_REP_REGION"/>
    <property type="match status" value="2"/>
</dbReference>
<dbReference type="SUPFAM" id="SSF52540">
    <property type="entry name" value="P-loop containing nucleoside triphosphate hydrolases"/>
    <property type="match status" value="1"/>
</dbReference>
<keyword evidence="2 3" id="KW-0040">ANK repeat</keyword>
<dbReference type="InterPro" id="IPR002110">
    <property type="entry name" value="Ankyrin_rpt"/>
</dbReference>
<feature type="repeat" description="ANK" evidence="3">
    <location>
        <begin position="267"/>
        <end position="299"/>
    </location>
</feature>
<keyword evidence="5" id="KW-1185">Reference proteome</keyword>
<dbReference type="PANTHER" id="PTHR24198:SF165">
    <property type="entry name" value="ANKYRIN REPEAT-CONTAINING PROTEIN-RELATED"/>
    <property type="match status" value="1"/>
</dbReference>
<keyword evidence="1" id="KW-0677">Repeat</keyword>
<sequence>MHADSANYRQTETGLRLGTREKPFMTEVFTSTSKRYAILADKFIREADGILLAYSVANKNALRQITDQYDKIERARTVGYMRRNGCQYRVPPMPLLLVGIDSGSNVPRMVSKPQGANLAFQLGIEFMEMNETWNSPIEILFYPMVQVIDTYTREGKGSDEFSRCPGEQRSRARAAFSRWMKSDLDKVKASIRPNRRKTRQADINSLCNAIVNDQQETARCLIQSGVDVNSFDQSGSTLLHVAAALNQVEIAKLLLQSGASVNQISPLNGTALTVAASRGNDEIVQLLLGYGARVDDPCDYYENMLQTVARRDNPNILRQLSKRMSWNPFKTRKYSWC</sequence>
<dbReference type="AlphaFoldDB" id="A0AA35VHT1"/>
<organism evidence="4 5">
    <name type="scientific">Clonostachys chloroleuca</name>
    <dbReference type="NCBI Taxonomy" id="1926264"/>
    <lineage>
        <taxon>Eukaryota</taxon>
        <taxon>Fungi</taxon>
        <taxon>Dikarya</taxon>
        <taxon>Ascomycota</taxon>
        <taxon>Pezizomycotina</taxon>
        <taxon>Sordariomycetes</taxon>
        <taxon>Hypocreomycetidae</taxon>
        <taxon>Hypocreales</taxon>
        <taxon>Bionectriaceae</taxon>
        <taxon>Clonostachys</taxon>
    </lineage>
</organism>
<dbReference type="PROSITE" id="PS51419">
    <property type="entry name" value="RAB"/>
    <property type="match status" value="1"/>
</dbReference>
<dbReference type="InterPro" id="IPR027417">
    <property type="entry name" value="P-loop_NTPase"/>
</dbReference>
<evidence type="ECO:0000313" key="4">
    <source>
        <dbReference type="EMBL" id="CAI6099223.1"/>
    </source>
</evidence>
<dbReference type="Pfam" id="PF12796">
    <property type="entry name" value="Ank_2"/>
    <property type="match status" value="1"/>
</dbReference>
<dbReference type="EMBL" id="CABFNP030001316">
    <property type="protein sequence ID" value="CAI6099223.1"/>
    <property type="molecule type" value="Genomic_DNA"/>
</dbReference>
<dbReference type="SUPFAM" id="SSF48403">
    <property type="entry name" value="Ankyrin repeat"/>
    <property type="match status" value="1"/>
</dbReference>
<dbReference type="PANTHER" id="PTHR24198">
    <property type="entry name" value="ANKYRIN REPEAT AND PROTEIN KINASE DOMAIN-CONTAINING PROTEIN"/>
    <property type="match status" value="1"/>
</dbReference>
<reference evidence="4" key="1">
    <citation type="submission" date="2023-01" db="EMBL/GenBank/DDBJ databases">
        <authorList>
            <person name="Piombo E."/>
        </authorList>
    </citation>
    <scope>NUCLEOTIDE SEQUENCE</scope>
</reference>
<dbReference type="GO" id="GO:0003924">
    <property type="term" value="F:GTPase activity"/>
    <property type="evidence" value="ECO:0007669"/>
    <property type="project" value="InterPro"/>
</dbReference>
<dbReference type="PROSITE" id="PS51421">
    <property type="entry name" value="RAS"/>
    <property type="match status" value="1"/>
</dbReference>
<name>A0AA35VHT1_9HYPO</name>
<dbReference type="PROSITE" id="PS50088">
    <property type="entry name" value="ANK_REPEAT"/>
    <property type="match status" value="2"/>
</dbReference>
<dbReference type="InterPro" id="IPR001806">
    <property type="entry name" value="Small_GTPase"/>
</dbReference>
<dbReference type="Pfam" id="PF00071">
    <property type="entry name" value="Ras"/>
    <property type="match status" value="1"/>
</dbReference>
<dbReference type="Proteomes" id="UP001160390">
    <property type="component" value="Unassembled WGS sequence"/>
</dbReference>